<protein>
    <submittedName>
        <fullName evidence="2">Uncharacterized protein</fullName>
    </submittedName>
</protein>
<evidence type="ECO:0000313" key="2">
    <source>
        <dbReference type="EMBL" id="MBE9118499.1"/>
    </source>
</evidence>
<gene>
    <name evidence="2" type="ORF">IQ249_21650</name>
</gene>
<dbReference type="AlphaFoldDB" id="A0A8J7E511"/>
<sequence length="79" mass="8788">MLAPLLINLAIAFSAIYLALYTKEEIVRIIAISIATVSVVLSVIFAPLLIKLLIIAIPLLYEKLNFSKIAESEFEGRRQ</sequence>
<keyword evidence="1" id="KW-0472">Membrane</keyword>
<organism evidence="2 3">
    <name type="scientific">Lusitaniella coriacea LEGE 07157</name>
    <dbReference type="NCBI Taxonomy" id="945747"/>
    <lineage>
        <taxon>Bacteria</taxon>
        <taxon>Bacillati</taxon>
        <taxon>Cyanobacteriota</taxon>
        <taxon>Cyanophyceae</taxon>
        <taxon>Spirulinales</taxon>
        <taxon>Lusitaniellaceae</taxon>
        <taxon>Lusitaniella</taxon>
    </lineage>
</organism>
<comment type="caution">
    <text evidence="2">The sequence shown here is derived from an EMBL/GenBank/DDBJ whole genome shotgun (WGS) entry which is preliminary data.</text>
</comment>
<evidence type="ECO:0000313" key="3">
    <source>
        <dbReference type="Proteomes" id="UP000654482"/>
    </source>
</evidence>
<evidence type="ECO:0000256" key="1">
    <source>
        <dbReference type="SAM" id="Phobius"/>
    </source>
</evidence>
<reference evidence="2" key="1">
    <citation type="submission" date="2020-10" db="EMBL/GenBank/DDBJ databases">
        <authorList>
            <person name="Castelo-Branco R."/>
            <person name="Eusebio N."/>
            <person name="Adriana R."/>
            <person name="Vieira A."/>
            <person name="Brugerolle De Fraissinette N."/>
            <person name="Rezende De Castro R."/>
            <person name="Schneider M.P."/>
            <person name="Vasconcelos V."/>
            <person name="Leao P.N."/>
        </authorList>
    </citation>
    <scope>NUCLEOTIDE SEQUENCE</scope>
    <source>
        <strain evidence="2">LEGE 07157</strain>
    </source>
</reference>
<feature type="transmembrane region" description="Helical" evidence="1">
    <location>
        <begin position="29"/>
        <end position="61"/>
    </location>
</feature>
<dbReference type="RefSeq" id="WP_194031583.1">
    <property type="nucleotide sequence ID" value="NZ_JADEWZ010000049.1"/>
</dbReference>
<feature type="transmembrane region" description="Helical" evidence="1">
    <location>
        <begin position="6"/>
        <end position="22"/>
    </location>
</feature>
<proteinExistence type="predicted"/>
<dbReference type="Proteomes" id="UP000654482">
    <property type="component" value="Unassembled WGS sequence"/>
</dbReference>
<keyword evidence="1" id="KW-1133">Transmembrane helix</keyword>
<name>A0A8J7E511_9CYAN</name>
<keyword evidence="3" id="KW-1185">Reference proteome</keyword>
<dbReference type="EMBL" id="JADEWZ010000049">
    <property type="protein sequence ID" value="MBE9118499.1"/>
    <property type="molecule type" value="Genomic_DNA"/>
</dbReference>
<accession>A0A8J7E511</accession>
<keyword evidence="1" id="KW-0812">Transmembrane</keyword>